<dbReference type="InterPro" id="IPR001667">
    <property type="entry name" value="DDH_dom"/>
</dbReference>
<feature type="non-terminal residue" evidence="7">
    <location>
        <position position="1"/>
    </location>
</feature>
<keyword evidence="3" id="KW-0479">Metal-binding</keyword>
<dbReference type="GO" id="GO:0005737">
    <property type="term" value="C:cytoplasm"/>
    <property type="evidence" value="ECO:0007669"/>
    <property type="project" value="InterPro"/>
</dbReference>
<keyword evidence="5" id="KW-0464">Manganese</keyword>
<protein>
    <submittedName>
        <fullName evidence="7">Putative exopolyphosphatase</fullName>
    </submittedName>
</protein>
<feature type="domain" description="DHHA2" evidence="6">
    <location>
        <begin position="217"/>
        <end position="366"/>
    </location>
</feature>
<dbReference type="GO" id="GO:0046872">
    <property type="term" value="F:metal ion binding"/>
    <property type="evidence" value="ECO:0007669"/>
    <property type="project" value="UniProtKB-KW"/>
</dbReference>
<keyword evidence="4" id="KW-0378">Hydrolase</keyword>
<dbReference type="InterPro" id="IPR004097">
    <property type="entry name" value="DHHA2"/>
</dbReference>
<evidence type="ECO:0000256" key="3">
    <source>
        <dbReference type="ARBA" id="ARBA00022723"/>
    </source>
</evidence>
<evidence type="ECO:0000256" key="1">
    <source>
        <dbReference type="ARBA" id="ARBA00001936"/>
    </source>
</evidence>
<dbReference type="InterPro" id="IPR038763">
    <property type="entry name" value="DHH_sf"/>
</dbReference>
<evidence type="ECO:0000259" key="6">
    <source>
        <dbReference type="SMART" id="SM01131"/>
    </source>
</evidence>
<dbReference type="Pfam" id="PF02833">
    <property type="entry name" value="DHHA2"/>
    <property type="match status" value="1"/>
</dbReference>
<dbReference type="InterPro" id="IPR038222">
    <property type="entry name" value="DHHA2_dom_sf"/>
</dbReference>
<dbReference type="Gene3D" id="3.90.1640.10">
    <property type="entry name" value="inorganic pyrophosphatase (n-terminal core)"/>
    <property type="match status" value="1"/>
</dbReference>
<organism evidence="7">
    <name type="scientific">Corethrella appendiculata</name>
    <dbReference type="NCBI Taxonomy" id="1370023"/>
    <lineage>
        <taxon>Eukaryota</taxon>
        <taxon>Metazoa</taxon>
        <taxon>Ecdysozoa</taxon>
        <taxon>Arthropoda</taxon>
        <taxon>Hexapoda</taxon>
        <taxon>Insecta</taxon>
        <taxon>Pterygota</taxon>
        <taxon>Neoptera</taxon>
        <taxon>Endopterygota</taxon>
        <taxon>Diptera</taxon>
        <taxon>Nematocera</taxon>
        <taxon>Culicoidea</taxon>
        <taxon>Chaoboridae</taxon>
        <taxon>Corethrella</taxon>
    </lineage>
</organism>
<dbReference type="EMBL" id="GANO01003346">
    <property type="protein sequence ID" value="JAB56525.1"/>
    <property type="molecule type" value="mRNA"/>
</dbReference>
<dbReference type="PANTHER" id="PTHR12112">
    <property type="entry name" value="BNIP - RELATED"/>
    <property type="match status" value="1"/>
</dbReference>
<dbReference type="AlphaFoldDB" id="U5EQB2"/>
<dbReference type="Gene3D" id="3.10.310.20">
    <property type="entry name" value="DHHA2 domain"/>
    <property type="match status" value="1"/>
</dbReference>
<comment type="cofactor">
    <cofactor evidence="1">
        <name>Mn(2+)</name>
        <dbReference type="ChEBI" id="CHEBI:29035"/>
    </cofactor>
</comment>
<evidence type="ECO:0000256" key="4">
    <source>
        <dbReference type="ARBA" id="ARBA00022801"/>
    </source>
</evidence>
<dbReference type="PANTHER" id="PTHR12112:SF39">
    <property type="entry name" value="EG:152A3.5 PROTEIN (FBGN0003116_PN PROTEIN)"/>
    <property type="match status" value="1"/>
</dbReference>
<name>U5EQB2_9DIPT</name>
<comment type="similarity">
    <text evidence="2">Belongs to the PPase class C family. Prune subfamily.</text>
</comment>
<evidence type="ECO:0000256" key="2">
    <source>
        <dbReference type="ARBA" id="ARBA00010331"/>
    </source>
</evidence>
<reference evidence="7" key="1">
    <citation type="journal article" date="2014" name="Insect Biochem. Mol. Biol.">
        <title>An insight into the sialome of the frog biting fly, Corethrella appendiculata.</title>
        <authorList>
            <person name="Ribeiro J.M.C."/>
            <person name="Chagas A.C."/>
            <person name="Pham V.M."/>
            <person name="Lounibos L.P."/>
            <person name="Calvo E."/>
        </authorList>
    </citation>
    <scope>NUCLEOTIDE SEQUENCE</scope>
    <source>
        <tissue evidence="7">Salivary glands</tissue>
    </source>
</reference>
<dbReference type="GO" id="GO:0004309">
    <property type="term" value="F:exopolyphosphatase activity"/>
    <property type="evidence" value="ECO:0007669"/>
    <property type="project" value="TreeGrafter"/>
</dbReference>
<dbReference type="Pfam" id="PF01368">
    <property type="entry name" value="DHH"/>
    <property type="match status" value="1"/>
</dbReference>
<evidence type="ECO:0000256" key="5">
    <source>
        <dbReference type="ARBA" id="ARBA00023211"/>
    </source>
</evidence>
<sequence length="367" mass="41511">LNLYLLMCKKLLELESELEIPLIFVLGNESCDLDSAVSSLAYAAHYSKIHNLTNVIPIFNIKTDELPLKTEVVYHLKQNNIEWNLIICIDQLEERMLADNKLILVDHHVSKFHKQVISVIDHRPYDEIGAKLNSNVNKNIQQVGSCSSLIMESIANSSKYDDSYKIVIKLLYGAIVLDTVNFSKEADKARQLDFDMAKLIEKSLNIKNPEDYRKTVFENLVKARSDVSSLNSLQILSKDLKIISDSENIIRVAIPGFPISVLEYSKLENAENNIQKFAEQNNCDCVILMGMKVIDGVVGRDLGFINIKNEKLFDKILTTIVASKNPALELVEYSSPGIEFLHGKFFKQLNIKASRKQILPLVKSLLS</sequence>
<dbReference type="SMART" id="SM01131">
    <property type="entry name" value="DHHA2"/>
    <property type="match status" value="1"/>
</dbReference>
<proteinExistence type="evidence at transcript level"/>
<dbReference type="SUPFAM" id="SSF64182">
    <property type="entry name" value="DHH phosphoesterases"/>
    <property type="match status" value="1"/>
</dbReference>
<accession>U5EQB2</accession>
<evidence type="ECO:0000313" key="7">
    <source>
        <dbReference type="EMBL" id="JAB56525.1"/>
    </source>
</evidence>